<dbReference type="Proteomes" id="UP000279029">
    <property type="component" value="Chromosome"/>
</dbReference>
<sequence>MPFGKHIYEARSLMELKRYQNRFMFKRRSVAEHMWSVAKIAQGLAIWESEKFGHEVNMALLLERAINHDLIELATGDIIATTKKKTKEMKAALLEIEEIAFEEEIKEDIPKSWRPRFKAFMLNPKADDPEGLILSAADIIDTVLEAIEEVKLGNEPFRKILKEVTVLLITINLDSVRYFLRYALEDFGLDIRSYYGDIVAEYIDGLYFDPSVFES</sequence>
<gene>
    <name evidence="1" type="ORF">PATL70BA_0557</name>
</gene>
<dbReference type="KEGG" id="cbar:PATL70BA_0557"/>
<dbReference type="GO" id="GO:0016787">
    <property type="term" value="F:hydrolase activity"/>
    <property type="evidence" value="ECO:0007669"/>
    <property type="project" value="UniProtKB-KW"/>
</dbReference>
<dbReference type="SUPFAM" id="SSF109604">
    <property type="entry name" value="HD-domain/PDEase-like"/>
    <property type="match status" value="1"/>
</dbReference>
<keyword evidence="1" id="KW-0378">Hydrolase</keyword>
<proteinExistence type="predicted"/>
<name>A0A3P7NU64_9FIRM</name>
<evidence type="ECO:0000313" key="2">
    <source>
        <dbReference type="Proteomes" id="UP000279029"/>
    </source>
</evidence>
<dbReference type="Gene3D" id="1.10.3210.10">
    <property type="entry name" value="Hypothetical protein af1432"/>
    <property type="match status" value="1"/>
</dbReference>
<organism evidence="1 2">
    <name type="scientific">Petrocella atlantisensis</name>
    <dbReference type="NCBI Taxonomy" id="2173034"/>
    <lineage>
        <taxon>Bacteria</taxon>
        <taxon>Bacillati</taxon>
        <taxon>Bacillota</taxon>
        <taxon>Clostridia</taxon>
        <taxon>Lachnospirales</taxon>
        <taxon>Vallitaleaceae</taxon>
        <taxon>Petrocella</taxon>
    </lineage>
</organism>
<reference evidence="1 2" key="1">
    <citation type="submission" date="2018-09" db="EMBL/GenBank/DDBJ databases">
        <authorList>
            <person name="Postec A."/>
        </authorList>
    </citation>
    <scope>NUCLEOTIDE SEQUENCE [LARGE SCALE GENOMIC DNA]</scope>
    <source>
        <strain evidence="1">70B-A</strain>
    </source>
</reference>
<keyword evidence="2" id="KW-1185">Reference proteome</keyword>
<protein>
    <submittedName>
        <fullName evidence="1">Hydrolase of HD superfamily-like protein</fullName>
    </submittedName>
</protein>
<dbReference type="EMBL" id="LR130778">
    <property type="protein sequence ID" value="VDN46415.1"/>
    <property type="molecule type" value="Genomic_DNA"/>
</dbReference>
<dbReference type="Pfam" id="PF12917">
    <property type="entry name" value="YfbR-like"/>
    <property type="match status" value="1"/>
</dbReference>
<dbReference type="RefSeq" id="WP_197715781.1">
    <property type="nucleotide sequence ID" value="NZ_LR130778.1"/>
</dbReference>
<dbReference type="AlphaFoldDB" id="A0A3P7NU64"/>
<accession>A0A3P7NU64</accession>
<evidence type="ECO:0000313" key="1">
    <source>
        <dbReference type="EMBL" id="VDN46415.1"/>
    </source>
</evidence>